<dbReference type="InterPro" id="IPR024463">
    <property type="entry name" value="Transposase_TnpC_homeodom"/>
</dbReference>
<name>A0A1S8WQ63_OPIVI</name>
<evidence type="ECO:0000256" key="1">
    <source>
        <dbReference type="SAM" id="Coils"/>
    </source>
</evidence>
<evidence type="ECO:0000313" key="3">
    <source>
        <dbReference type="EMBL" id="OON16588.1"/>
    </source>
</evidence>
<accession>A0A1S8WQ63</accession>
<sequence>MVSSLEKENQELKAQIKELKKQVEQLTAIVKLQQNQMFGKKTEIMEAIVDGQQSLFSDEELNQLQASDLSITEVIRKKDKQVVRHRKPKGNGRRTAFLDRLPQVEEYDFGKSGRI</sequence>
<proteinExistence type="predicted"/>
<reference evidence="3 4" key="1">
    <citation type="submission" date="2015-03" db="EMBL/GenBank/DDBJ databases">
        <title>Draft genome of the nematode, Opisthorchis viverrini.</title>
        <authorList>
            <person name="Mitreva M."/>
        </authorList>
    </citation>
    <scope>NUCLEOTIDE SEQUENCE [LARGE SCALE GENOMIC DNA]</scope>
    <source>
        <strain evidence="3">Khon Kaen</strain>
    </source>
</reference>
<dbReference type="EMBL" id="KV897043">
    <property type="protein sequence ID" value="OON16588.1"/>
    <property type="molecule type" value="Genomic_DNA"/>
</dbReference>
<dbReference type="Proteomes" id="UP000243686">
    <property type="component" value="Unassembled WGS sequence"/>
</dbReference>
<protein>
    <recommendedName>
        <fullName evidence="2">Transposase TnpC homeodomain domain-containing protein</fullName>
    </recommendedName>
</protein>
<evidence type="ECO:0000313" key="4">
    <source>
        <dbReference type="Proteomes" id="UP000243686"/>
    </source>
</evidence>
<dbReference type="Pfam" id="PF13007">
    <property type="entry name" value="LZ_Tnp_IS66"/>
    <property type="match status" value="1"/>
</dbReference>
<keyword evidence="1" id="KW-0175">Coiled coil</keyword>
<keyword evidence="4" id="KW-1185">Reference proteome</keyword>
<feature type="coiled-coil region" evidence="1">
    <location>
        <begin position="2"/>
        <end position="36"/>
    </location>
</feature>
<gene>
    <name evidence="3" type="ORF">X801_07597</name>
</gene>
<evidence type="ECO:0000259" key="2">
    <source>
        <dbReference type="Pfam" id="PF13007"/>
    </source>
</evidence>
<feature type="domain" description="Transposase TnpC homeodomain" evidence="2">
    <location>
        <begin position="25"/>
        <end position="105"/>
    </location>
</feature>
<organism evidence="3 4">
    <name type="scientific">Opisthorchis viverrini</name>
    <name type="common">Southeast Asian liver fluke</name>
    <dbReference type="NCBI Taxonomy" id="6198"/>
    <lineage>
        <taxon>Eukaryota</taxon>
        <taxon>Metazoa</taxon>
        <taxon>Spiralia</taxon>
        <taxon>Lophotrochozoa</taxon>
        <taxon>Platyhelminthes</taxon>
        <taxon>Trematoda</taxon>
        <taxon>Digenea</taxon>
        <taxon>Opisthorchiida</taxon>
        <taxon>Opisthorchiata</taxon>
        <taxon>Opisthorchiidae</taxon>
        <taxon>Opisthorchis</taxon>
    </lineage>
</organism>
<dbReference type="AlphaFoldDB" id="A0A1S8WQ63"/>